<dbReference type="AlphaFoldDB" id="A0A2K4ZPX0"/>
<feature type="coiled-coil region" evidence="1">
    <location>
        <begin position="251"/>
        <end position="278"/>
    </location>
</feature>
<organism evidence="3 4">
    <name type="scientific">Acetatifactor muris</name>
    <dbReference type="NCBI Taxonomy" id="879566"/>
    <lineage>
        <taxon>Bacteria</taxon>
        <taxon>Bacillati</taxon>
        <taxon>Bacillota</taxon>
        <taxon>Clostridia</taxon>
        <taxon>Lachnospirales</taxon>
        <taxon>Lachnospiraceae</taxon>
        <taxon>Acetatifactor</taxon>
    </lineage>
</organism>
<dbReference type="RefSeq" id="WP_103242352.1">
    <property type="nucleotide sequence ID" value="NZ_JANJZD010000054.1"/>
</dbReference>
<dbReference type="Proteomes" id="UP000236311">
    <property type="component" value="Unassembled WGS sequence"/>
</dbReference>
<proteinExistence type="predicted"/>
<feature type="region of interest" description="Disordered" evidence="2">
    <location>
        <begin position="292"/>
        <end position="320"/>
    </location>
</feature>
<evidence type="ECO:0000313" key="4">
    <source>
        <dbReference type="Proteomes" id="UP000236311"/>
    </source>
</evidence>
<evidence type="ECO:0000256" key="2">
    <source>
        <dbReference type="SAM" id="MobiDB-lite"/>
    </source>
</evidence>
<evidence type="ECO:0000313" key="3">
    <source>
        <dbReference type="EMBL" id="SOY32402.1"/>
    </source>
</evidence>
<keyword evidence="4" id="KW-1185">Reference proteome</keyword>
<accession>A0A2K4ZPX0</accession>
<reference evidence="3 4" key="1">
    <citation type="submission" date="2018-01" db="EMBL/GenBank/DDBJ databases">
        <authorList>
            <person name="Gaut B.S."/>
            <person name="Morton B.R."/>
            <person name="Clegg M.T."/>
            <person name="Duvall M.R."/>
        </authorList>
    </citation>
    <scope>NUCLEOTIDE SEQUENCE [LARGE SCALE GENOMIC DNA]</scope>
    <source>
        <strain evidence="3">GP69</strain>
    </source>
</reference>
<keyword evidence="1" id="KW-0175">Coiled coil</keyword>
<gene>
    <name evidence="3" type="ORF">AMURIS_05161</name>
</gene>
<dbReference type="EMBL" id="OFSM01000049">
    <property type="protein sequence ID" value="SOY32402.1"/>
    <property type="molecule type" value="Genomic_DNA"/>
</dbReference>
<evidence type="ECO:0000256" key="1">
    <source>
        <dbReference type="SAM" id="Coils"/>
    </source>
</evidence>
<protein>
    <submittedName>
        <fullName evidence="3">Uncharacterized protein</fullName>
    </submittedName>
</protein>
<dbReference type="OrthoDB" id="9776650at2"/>
<sequence length="320" mass="36665">MAQRTVALYKGKYIGIETIYTVVNGRQINIPEKLRELRGRSRNNELFCPCGCGANLVLVAGDKNLREQHFRIKDGSSDQDCHMITEGKTSVNSKIVLKCWLDEKLKAADMESRVPIHAVDDIHRNYEFTFLSQSRKTALSYCHERGNLSEEKMNILESNSQGIHIIYIVDYKNGGSEGQYPEWLMKVQQRQGYCLLLMVVDVDYNAAEMEAVFYAQDMEGLWQEVIFAKGLLRDFSIGTDGQTLYADELLNDKLSKAMDNFQADIECEKARRIEEEKRYTEAMEKLLRKKKSTIGKSAVNNRKKPNENVSVGLRKQPNVE</sequence>
<name>A0A2K4ZPX0_9FIRM</name>